<feature type="compositionally biased region" description="Acidic residues" evidence="1">
    <location>
        <begin position="755"/>
        <end position="766"/>
    </location>
</feature>
<feature type="region of interest" description="Disordered" evidence="1">
    <location>
        <begin position="310"/>
        <end position="350"/>
    </location>
</feature>
<feature type="compositionally biased region" description="Pro residues" evidence="1">
    <location>
        <begin position="1446"/>
        <end position="1465"/>
    </location>
</feature>
<feature type="signal peptide" evidence="3">
    <location>
        <begin position="1"/>
        <end position="20"/>
    </location>
</feature>
<gene>
    <name evidence="4" type="ORF">OM076_06940</name>
</gene>
<feature type="region of interest" description="Disordered" evidence="1">
    <location>
        <begin position="1373"/>
        <end position="1469"/>
    </location>
</feature>
<comment type="caution">
    <text evidence="4">The sequence shown here is derived from an EMBL/GenBank/DDBJ whole genome shotgun (WGS) entry which is preliminary data.</text>
</comment>
<feature type="compositionally biased region" description="Low complexity" evidence="1">
    <location>
        <begin position="1394"/>
        <end position="1410"/>
    </location>
</feature>
<evidence type="ECO:0000256" key="1">
    <source>
        <dbReference type="SAM" id="MobiDB-lite"/>
    </source>
</evidence>
<keyword evidence="3" id="KW-0732">Signal</keyword>
<proteinExistence type="predicted"/>
<feature type="region of interest" description="Disordered" evidence="1">
    <location>
        <begin position="746"/>
        <end position="777"/>
    </location>
</feature>
<feature type="chain" id="PRO_5040942224" evidence="3">
    <location>
        <begin position="21"/>
        <end position="1561"/>
    </location>
</feature>
<keyword evidence="2" id="KW-0472">Membrane</keyword>
<organism evidence="4 5">
    <name type="scientific">Solirubrobacter ginsenosidimutans</name>
    <dbReference type="NCBI Taxonomy" id="490573"/>
    <lineage>
        <taxon>Bacteria</taxon>
        <taxon>Bacillati</taxon>
        <taxon>Actinomycetota</taxon>
        <taxon>Thermoleophilia</taxon>
        <taxon>Solirubrobacterales</taxon>
        <taxon>Solirubrobacteraceae</taxon>
        <taxon>Solirubrobacter</taxon>
    </lineage>
</organism>
<feature type="compositionally biased region" description="Pro residues" evidence="1">
    <location>
        <begin position="1411"/>
        <end position="1437"/>
    </location>
</feature>
<dbReference type="RefSeq" id="WP_270038759.1">
    <property type="nucleotide sequence ID" value="NZ_JAPDOD010000004.1"/>
</dbReference>
<dbReference type="PANTHER" id="PTHR24216">
    <property type="entry name" value="PAXILLIN-RELATED"/>
    <property type="match status" value="1"/>
</dbReference>
<feature type="compositionally biased region" description="Low complexity" evidence="1">
    <location>
        <begin position="310"/>
        <end position="337"/>
    </location>
</feature>
<feature type="transmembrane region" description="Helical" evidence="2">
    <location>
        <begin position="1512"/>
        <end position="1533"/>
    </location>
</feature>
<keyword evidence="2" id="KW-1133">Transmembrane helix</keyword>
<keyword evidence="2" id="KW-0812">Transmembrane</keyword>
<sequence length="1561" mass="157097">MRRRPAAIAVAIASVGAALALALTADGQPGSVPGLPSGARPEVPGSARTLVPFGIETTADGFRAWALGQAAARTVVLQRAPNGGWSSTGLPVTGRPVGGSAPQHAGELSADGHGAILLADPDHPGQDAQLLVRAPGGAFTAAPAADAVLQSGERLVPDATLPQARALIAVIGGADAATLVAPTNAEGTATSVLRLDADGWHREALDGAVRPVALAAAGPSRAWLLGTTGDGVVLLHRETPAGGDPRWVPVTPVGDALLAGRPLPAELSTVTVDGPPADPLTATPDGVWLDLRVTPANGSEPVDVTEHLAVADSPPAGDPAATATVTATASATATPSATPSPSPSATPGPVTAATLDGRWCDLSGSLCDHRLGFAFARGTTGYRSVAGPAADGAPFGVREVSAPVDAGVAAGARAREAERQGGYAQLAGDAFALRDGIGEDGTSTTQALAFSPDGTTGFTGGTVAFGAATAARPATVADVPLTSFGDAIVSAAAAPNGDGRVLAISRQGGAMLYTPERGWKYPNTGLMSTLSHGRFVALRAIVWPRPNLLIGVGSAGALVTATNDPVPFDLTLEGLLDDTGRQVSRYDDLPVEATLLAIACTTADPLDCTAVGRDGLIVRGDGKRWKVEHLPAETPSATDLTSVAYDGRTPLVATTDGLYAGDDDGHWTRDDALRAQLEAAGRPAAVERVATEPGGGTVVDGSFERDAPTAPWRATSAPLDLHPVAIAAIRDGDSVRTIVSAAPAAVPLPTPVTPDDGDTGPPEEDDGGPRHDPVPFDVSPVDTVVLRETADGWVDLDGTSYQPSGGRDLPRTTPNTRVLVLDPAGTGVALGGIGGTQPDPRAADPVSPTSSTRRLEHGGAPATPPAVAPAETGTLPGDTVRLAVGGHAACLDRCTGGGGQGVTPDVHLDAAVTRVKAMVAAGNGPSALLFGGGRASRGGEPLDEAGARRYRQLTQGAGVPTYVLPGPGDLPGGGDAAFARAFADAAAPEGTGAVPDGVDVGAITQPEAAGGRRFFAFDVRAAAGGVRVVAIDNAAGALAGGPDGPQAQWLRSVMDGARSLGVPVVVVGSVSLDGAQLMPRADDADAEISLLAGHASAYVATAGVDDPQDPHFGGVLSRTDVMRPDAGAPLAIFQSSTLGYSAPRSLTQYDDDIDEAEYTRQTSAALLMLDVAVGKFDARTGVAPVTAVSEPLVNAVALDTTVQAIPVGFAQPLGVAATDPAPMRFLWREGEGAPLQPAGAYNGVFLPLEQCVLWSSTCDSAIPTDLAFSSSNPRVARFVAARRSLQNGGARLPEVVLDADGHVVDDARGVFCPLAAGSTDVTVTTAGRSVTASVQVVKTSLLSGLPSQVHVTPIPPGTCGFPDFTVIKPPEKTAAAAPETPAAPQRPGPAAILPPQVVQPHHPVVVHQSPHPAPAVPPPAPAAPAPAPPVQSPPPVTQSPTDPHARPPVAPAAKAPAPPAPPAPPSGLAVQSAAATQAQPFQATQVQEQRRREHAFEADSAAVAYAHPPSPLPWELLGGGAVLALVIAGGSLAGHARRRALAPALASATAGPADIRRRRTR</sequence>
<dbReference type="EMBL" id="JAPDOD010000004">
    <property type="protein sequence ID" value="MDA0159990.1"/>
    <property type="molecule type" value="Genomic_DNA"/>
</dbReference>
<dbReference type="PANTHER" id="PTHR24216:SF65">
    <property type="entry name" value="PAXILLIN-LIKE PROTEIN 1"/>
    <property type="match status" value="1"/>
</dbReference>
<dbReference type="Proteomes" id="UP001149140">
    <property type="component" value="Unassembled WGS sequence"/>
</dbReference>
<accession>A0A9X3RYR5</accession>
<feature type="compositionally biased region" description="Low complexity" evidence="1">
    <location>
        <begin position="1373"/>
        <end position="1383"/>
    </location>
</feature>
<evidence type="ECO:0000256" key="2">
    <source>
        <dbReference type="SAM" id="Phobius"/>
    </source>
</evidence>
<reference evidence="4" key="1">
    <citation type="submission" date="2022-10" db="EMBL/GenBank/DDBJ databases">
        <title>The WGS of Solirubrobacter ginsenosidimutans DSM 21036.</title>
        <authorList>
            <person name="Jiang Z."/>
        </authorList>
    </citation>
    <scope>NUCLEOTIDE SEQUENCE</scope>
    <source>
        <strain evidence="4">DSM 21036</strain>
    </source>
</reference>
<name>A0A9X3RYR5_9ACTN</name>
<evidence type="ECO:0000313" key="5">
    <source>
        <dbReference type="Proteomes" id="UP001149140"/>
    </source>
</evidence>
<keyword evidence="5" id="KW-1185">Reference proteome</keyword>
<evidence type="ECO:0000313" key="4">
    <source>
        <dbReference type="EMBL" id="MDA0159990.1"/>
    </source>
</evidence>
<protein>
    <submittedName>
        <fullName evidence="4">Uncharacterized protein</fullName>
    </submittedName>
</protein>
<evidence type="ECO:0000256" key="3">
    <source>
        <dbReference type="SAM" id="SignalP"/>
    </source>
</evidence>
<feature type="region of interest" description="Disordered" evidence="1">
    <location>
        <begin position="832"/>
        <end position="870"/>
    </location>
</feature>